<dbReference type="Proteomes" id="UP000239415">
    <property type="component" value="Unassembled WGS sequence"/>
</dbReference>
<evidence type="ECO:0000313" key="5">
    <source>
        <dbReference type="Proteomes" id="UP000239415"/>
    </source>
</evidence>
<reference evidence="4 5" key="1">
    <citation type="submission" date="2018-03" db="EMBL/GenBank/DDBJ databases">
        <title>Genomic Encyclopedia of Archaeal and Bacterial Type Strains, Phase II (KMG-II): from individual species to whole genera.</title>
        <authorList>
            <person name="Goeker M."/>
        </authorList>
    </citation>
    <scope>NUCLEOTIDE SEQUENCE [LARGE SCALE GENOMIC DNA]</scope>
    <source>
        <strain evidence="4 5">DSM 43146</strain>
    </source>
</reference>
<dbReference type="SUPFAM" id="SSF53613">
    <property type="entry name" value="Ribokinase-like"/>
    <property type="match status" value="1"/>
</dbReference>
<dbReference type="InterPro" id="IPR002173">
    <property type="entry name" value="Carboh/pur_kinase_PfkB_CS"/>
</dbReference>
<dbReference type="AlphaFoldDB" id="A0A2T0JYB0"/>
<evidence type="ECO:0000313" key="4">
    <source>
        <dbReference type="EMBL" id="PRX13858.1"/>
    </source>
</evidence>
<dbReference type="EMBL" id="PVMZ01000024">
    <property type="protein sequence ID" value="PRX13858.1"/>
    <property type="molecule type" value="Genomic_DNA"/>
</dbReference>
<keyword evidence="1" id="KW-0808">Transferase</keyword>
<name>A0A2T0JYB0_9ACTN</name>
<organism evidence="4 5">
    <name type="scientific">Actinoplanes italicus</name>
    <dbReference type="NCBI Taxonomy" id="113567"/>
    <lineage>
        <taxon>Bacteria</taxon>
        <taxon>Bacillati</taxon>
        <taxon>Actinomycetota</taxon>
        <taxon>Actinomycetes</taxon>
        <taxon>Micromonosporales</taxon>
        <taxon>Micromonosporaceae</taxon>
        <taxon>Actinoplanes</taxon>
    </lineage>
</organism>
<evidence type="ECO:0000259" key="3">
    <source>
        <dbReference type="Pfam" id="PF00294"/>
    </source>
</evidence>
<sequence length="70" mass="6969">MSTGHTLLPLTGDEVVDTTGGGDAFVAALTAALLNGETPEAAARRAVAASGVAVRHPGGRPDLSEARRTS</sequence>
<dbReference type="Gene3D" id="3.40.1190.20">
    <property type="match status" value="1"/>
</dbReference>
<dbReference type="GO" id="GO:0016301">
    <property type="term" value="F:kinase activity"/>
    <property type="evidence" value="ECO:0007669"/>
    <property type="project" value="UniProtKB-KW"/>
</dbReference>
<dbReference type="InterPro" id="IPR011611">
    <property type="entry name" value="PfkB_dom"/>
</dbReference>
<evidence type="ECO:0000256" key="2">
    <source>
        <dbReference type="ARBA" id="ARBA00022777"/>
    </source>
</evidence>
<gene>
    <name evidence="4" type="ORF">CLV67_12447</name>
</gene>
<dbReference type="RefSeq" id="WP_203737724.1">
    <property type="nucleotide sequence ID" value="NZ_BOMO01000156.1"/>
</dbReference>
<dbReference type="InterPro" id="IPR029056">
    <property type="entry name" value="Ribokinase-like"/>
</dbReference>
<protein>
    <submittedName>
        <fullName evidence="4">PfkB family carbohydrate kinase</fullName>
    </submittedName>
</protein>
<feature type="domain" description="Carbohydrate kinase PfkB" evidence="3">
    <location>
        <begin position="11"/>
        <end position="63"/>
    </location>
</feature>
<proteinExistence type="predicted"/>
<dbReference type="Pfam" id="PF00294">
    <property type="entry name" value="PfkB"/>
    <property type="match status" value="1"/>
</dbReference>
<accession>A0A2T0JYB0</accession>
<comment type="caution">
    <text evidence="4">The sequence shown here is derived from an EMBL/GenBank/DDBJ whole genome shotgun (WGS) entry which is preliminary data.</text>
</comment>
<keyword evidence="5" id="KW-1185">Reference proteome</keyword>
<keyword evidence="2 4" id="KW-0418">Kinase</keyword>
<dbReference type="PROSITE" id="PS00584">
    <property type="entry name" value="PFKB_KINASES_2"/>
    <property type="match status" value="1"/>
</dbReference>
<evidence type="ECO:0000256" key="1">
    <source>
        <dbReference type="ARBA" id="ARBA00022679"/>
    </source>
</evidence>